<sequence>MVDHPVHLQPLGPDAIAVVLLLQVLIVLAARVLLLPVALVAAAVAPIVRQWGIVHVILAAVVAVQPRVVHVQLVLRDPGAVPVGHVVPLDKELAQRLGLRLLARRRLRGRGRCRGGAGRGVLGLPAFLLLDVRAACVAFHLGPAPEQDSLNLALEWLHPAELHVLVFFLFLDAFPFAMGTAPFSLGGFLQLWLQADQMVGTWTRVAQYDFTPLLAHLTVVLMVGLVAVVLGVRVWEARSGLGLLLLLGLLGASLFGGGRGGLVTLGRGRSHILRLFQRSLKVSVALVAHAVLFLRALLLALADATQLDLKQGHRLLLFGFAPTRPLSIVVLGGGSGGSGRGRHPRLAHGAVVLVERVVSVGVVPQELVPLGRDEQHDLGHRDFGVGLGDEGPHMLREELVARQVLVVRVRVLHGHVLQAQLRAHLRRALVLLRLRSGSRRGLRSLLFHAGLLGGLPVDDIVAVVIRLGPQELTVTVVVFLRGSPLLLLLLALLALSVPALALALLALGFLGLGRGLGGLLVLVGPPARALGVLVDPATRTAQVRRRGSPGRCPVRLLAGPPAAPAPARVFVVLVLFRRFRTG</sequence>
<feature type="transmembrane region" description="Helical" evidence="1">
    <location>
        <begin position="282"/>
        <end position="302"/>
    </location>
</feature>
<feature type="transmembrane region" description="Helical" evidence="1">
    <location>
        <begin position="15"/>
        <end position="48"/>
    </location>
</feature>
<evidence type="ECO:0000256" key="1">
    <source>
        <dbReference type="SAM" id="Phobius"/>
    </source>
</evidence>
<name>A0A6B0VCK7_IXORI</name>
<keyword evidence="1" id="KW-0472">Membrane</keyword>
<feature type="transmembrane region" description="Helical" evidence="1">
    <location>
        <begin position="314"/>
        <end position="335"/>
    </location>
</feature>
<dbReference type="AlphaFoldDB" id="A0A6B0VCK7"/>
<organism evidence="2">
    <name type="scientific">Ixodes ricinus</name>
    <name type="common">Common tick</name>
    <name type="synonym">Acarus ricinus</name>
    <dbReference type="NCBI Taxonomy" id="34613"/>
    <lineage>
        <taxon>Eukaryota</taxon>
        <taxon>Metazoa</taxon>
        <taxon>Ecdysozoa</taxon>
        <taxon>Arthropoda</taxon>
        <taxon>Chelicerata</taxon>
        <taxon>Arachnida</taxon>
        <taxon>Acari</taxon>
        <taxon>Parasitiformes</taxon>
        <taxon>Ixodida</taxon>
        <taxon>Ixodoidea</taxon>
        <taxon>Ixodidae</taxon>
        <taxon>Ixodinae</taxon>
        <taxon>Ixodes</taxon>
    </lineage>
</organism>
<reference evidence="2" key="1">
    <citation type="submission" date="2019-12" db="EMBL/GenBank/DDBJ databases">
        <title>An insight into the sialome of adult female Ixodes ricinus ticks feeding for 6 days.</title>
        <authorList>
            <person name="Perner J."/>
            <person name="Ribeiro J.M.C."/>
        </authorList>
    </citation>
    <scope>NUCLEOTIDE SEQUENCE</scope>
    <source>
        <strain evidence="2">Semi-engorged</strain>
        <tissue evidence="2">Salivary glands</tissue>
    </source>
</reference>
<accession>A0A6B0VCK7</accession>
<keyword evidence="1" id="KW-0812">Transmembrane</keyword>
<proteinExistence type="predicted"/>
<feature type="transmembrane region" description="Helical" evidence="1">
    <location>
        <begin position="162"/>
        <end position="193"/>
    </location>
</feature>
<dbReference type="EMBL" id="GIFC01018077">
    <property type="protein sequence ID" value="MXV00161.1"/>
    <property type="molecule type" value="Transcribed_RNA"/>
</dbReference>
<feature type="transmembrane region" description="Helical" evidence="1">
    <location>
        <begin position="241"/>
        <end position="262"/>
    </location>
</feature>
<feature type="transmembrane region" description="Helical" evidence="1">
    <location>
        <begin position="120"/>
        <end position="142"/>
    </location>
</feature>
<feature type="transmembrane region" description="Helical" evidence="1">
    <location>
        <begin position="485"/>
        <end position="510"/>
    </location>
</feature>
<protein>
    <submittedName>
        <fullName evidence="2">Putative secreted protein</fullName>
    </submittedName>
</protein>
<evidence type="ECO:0000313" key="2">
    <source>
        <dbReference type="EMBL" id="MXV00161.1"/>
    </source>
</evidence>
<feature type="transmembrane region" description="Helical" evidence="1">
    <location>
        <begin position="213"/>
        <end position="235"/>
    </location>
</feature>
<keyword evidence="1" id="KW-1133">Transmembrane helix</keyword>